<evidence type="ECO:0000313" key="2">
    <source>
        <dbReference type="EMBL" id="ROL43865.1"/>
    </source>
</evidence>
<dbReference type="AlphaFoldDB" id="A0A3N0YC96"/>
<reference evidence="2 3" key="1">
    <citation type="submission" date="2018-10" db="EMBL/GenBank/DDBJ databases">
        <title>Genome assembly for a Yunnan-Guizhou Plateau 3E fish, Anabarilius grahami (Regan), and its evolutionary and genetic applications.</title>
        <authorList>
            <person name="Jiang W."/>
        </authorList>
    </citation>
    <scope>NUCLEOTIDE SEQUENCE [LARGE SCALE GENOMIC DNA]</scope>
    <source>
        <strain evidence="2">AG-KIZ</strain>
        <tissue evidence="2">Muscle</tissue>
    </source>
</reference>
<dbReference type="Proteomes" id="UP000281406">
    <property type="component" value="Unassembled WGS sequence"/>
</dbReference>
<evidence type="ECO:0000256" key="1">
    <source>
        <dbReference type="SAM" id="MobiDB-lite"/>
    </source>
</evidence>
<dbReference type="EMBL" id="RJVU01047120">
    <property type="protein sequence ID" value="ROL43865.1"/>
    <property type="molecule type" value="Genomic_DNA"/>
</dbReference>
<accession>A0A3N0YC96</accession>
<sequence length="73" mass="7865">MVDPRERGAKVKPMGQRAKVESRARRLEVKPGDQSTKAELATGRLKVDPSSRVVNIGEDEGLKGASGGNKVHK</sequence>
<protein>
    <submittedName>
        <fullName evidence="2">Uncharacterized protein</fullName>
    </submittedName>
</protein>
<feature type="region of interest" description="Disordered" evidence="1">
    <location>
        <begin position="1"/>
        <end position="46"/>
    </location>
</feature>
<name>A0A3N0YC96_ANAGA</name>
<gene>
    <name evidence="2" type="ORF">DPX16_11897</name>
</gene>
<keyword evidence="3" id="KW-1185">Reference proteome</keyword>
<proteinExistence type="predicted"/>
<organism evidence="2 3">
    <name type="scientific">Anabarilius grahami</name>
    <name type="common">Kanglang fish</name>
    <name type="synonym">Barilius grahami</name>
    <dbReference type="NCBI Taxonomy" id="495550"/>
    <lineage>
        <taxon>Eukaryota</taxon>
        <taxon>Metazoa</taxon>
        <taxon>Chordata</taxon>
        <taxon>Craniata</taxon>
        <taxon>Vertebrata</taxon>
        <taxon>Euteleostomi</taxon>
        <taxon>Actinopterygii</taxon>
        <taxon>Neopterygii</taxon>
        <taxon>Teleostei</taxon>
        <taxon>Ostariophysi</taxon>
        <taxon>Cypriniformes</taxon>
        <taxon>Xenocyprididae</taxon>
        <taxon>Xenocypridinae</taxon>
        <taxon>Xenocypridinae incertae sedis</taxon>
        <taxon>Anabarilius</taxon>
    </lineage>
</organism>
<evidence type="ECO:0000313" key="3">
    <source>
        <dbReference type="Proteomes" id="UP000281406"/>
    </source>
</evidence>
<comment type="caution">
    <text evidence="2">The sequence shown here is derived from an EMBL/GenBank/DDBJ whole genome shotgun (WGS) entry which is preliminary data.</text>
</comment>
<feature type="compositionally biased region" description="Basic and acidic residues" evidence="1">
    <location>
        <begin position="18"/>
        <end position="31"/>
    </location>
</feature>